<keyword evidence="11 14" id="KW-0472">Membrane</keyword>
<keyword evidence="9" id="KW-0067">ATP-binding</keyword>
<accession>A0A672R2J6</accession>
<dbReference type="GO" id="GO:0010008">
    <property type="term" value="C:endosome membrane"/>
    <property type="evidence" value="ECO:0007669"/>
    <property type="project" value="UniProtKB-SubCell"/>
</dbReference>
<keyword evidence="5 14" id="KW-0812">Transmembrane</keyword>
<proteinExistence type="inferred from homology"/>
<dbReference type="PROSITE" id="PS00211">
    <property type="entry name" value="ABC_TRANSPORTER_1"/>
    <property type="match status" value="1"/>
</dbReference>
<name>A0A672R2J6_SINGR</name>
<comment type="subcellular location">
    <subcellularLocation>
        <location evidence="1">Endomembrane system</location>
        <topology evidence="1">Multi-pass membrane protein</topology>
    </subcellularLocation>
    <subcellularLocation>
        <location evidence="2">Endosome membrane</location>
    </subcellularLocation>
</comment>
<evidence type="ECO:0000256" key="7">
    <source>
        <dbReference type="ARBA" id="ARBA00022741"/>
    </source>
</evidence>
<dbReference type="PROSITE" id="PS50893">
    <property type="entry name" value="ABC_TRANSPORTER_2"/>
    <property type="match status" value="1"/>
</dbReference>
<evidence type="ECO:0000256" key="1">
    <source>
        <dbReference type="ARBA" id="ARBA00004127"/>
    </source>
</evidence>
<dbReference type="Proteomes" id="UP000472262">
    <property type="component" value="Unassembled WGS sequence"/>
</dbReference>
<dbReference type="GO" id="GO:0005319">
    <property type="term" value="F:lipid transporter activity"/>
    <property type="evidence" value="ECO:0007669"/>
    <property type="project" value="TreeGrafter"/>
</dbReference>
<dbReference type="CDD" id="cd03263">
    <property type="entry name" value="ABC_subfamily_A"/>
    <property type="match status" value="1"/>
</dbReference>
<evidence type="ECO:0000256" key="13">
    <source>
        <dbReference type="SAM" id="MobiDB-lite"/>
    </source>
</evidence>
<evidence type="ECO:0000256" key="12">
    <source>
        <dbReference type="ARBA" id="ARBA00023180"/>
    </source>
</evidence>
<feature type="transmembrane region" description="Helical" evidence="14">
    <location>
        <begin position="857"/>
        <end position="878"/>
    </location>
</feature>
<dbReference type="PANTHER" id="PTHR19229">
    <property type="entry name" value="ATP-BINDING CASSETTE TRANSPORTER SUBFAMILY A ABCA"/>
    <property type="match status" value="1"/>
</dbReference>
<evidence type="ECO:0000256" key="3">
    <source>
        <dbReference type="ARBA" id="ARBA00008869"/>
    </source>
</evidence>
<keyword evidence="6" id="KW-0677">Repeat</keyword>
<evidence type="ECO:0000256" key="10">
    <source>
        <dbReference type="ARBA" id="ARBA00022989"/>
    </source>
</evidence>
<reference evidence="16" key="1">
    <citation type="submission" date="2025-08" db="UniProtKB">
        <authorList>
            <consortium name="Ensembl"/>
        </authorList>
    </citation>
    <scope>IDENTIFICATION</scope>
</reference>
<evidence type="ECO:0000256" key="11">
    <source>
        <dbReference type="ARBA" id="ARBA00023136"/>
    </source>
</evidence>
<keyword evidence="4" id="KW-0813">Transport</keyword>
<feature type="transmembrane region" description="Helical" evidence="14">
    <location>
        <begin position="1399"/>
        <end position="1418"/>
    </location>
</feature>
<dbReference type="SUPFAM" id="SSF52540">
    <property type="entry name" value="P-loop containing nucleoside triphosphate hydrolases"/>
    <property type="match status" value="2"/>
</dbReference>
<keyword evidence="8" id="KW-0967">Endosome</keyword>
<dbReference type="SMART" id="SM00382">
    <property type="entry name" value="AAA"/>
    <property type="match status" value="1"/>
</dbReference>
<gene>
    <name evidence="16" type="primary">LOC107592371</name>
</gene>
<feature type="transmembrane region" description="Helical" evidence="14">
    <location>
        <begin position="1733"/>
        <end position="1758"/>
    </location>
</feature>
<protein>
    <submittedName>
        <fullName evidence="16">ATP binding cassette subfamily A member 2</fullName>
    </submittedName>
</protein>
<feature type="transmembrane region" description="Helical" evidence="14">
    <location>
        <begin position="1678"/>
        <end position="1696"/>
    </location>
</feature>
<keyword evidence="12" id="KW-0325">Glycoprotein</keyword>
<feature type="transmembrane region" description="Helical" evidence="14">
    <location>
        <begin position="714"/>
        <end position="736"/>
    </location>
</feature>
<dbReference type="Pfam" id="PF00005">
    <property type="entry name" value="ABC_tran"/>
    <property type="match status" value="2"/>
</dbReference>
<dbReference type="Gene3D" id="3.40.50.300">
    <property type="entry name" value="P-loop containing nucleotide triphosphate hydrolases"/>
    <property type="match status" value="2"/>
</dbReference>
<sequence>LLGLRQKKPAIPVKEAFYSAAPLTSAGIIPIMQSLCPDGQRDEFGFLQYKNSTVTQLLERISEVVEQNHLFTSDRPSLGEELESLQQHLESLSSAQGPLESHYDTSFTVGSVLRNQSMFQQFLIRNLSLTKDTASLLLSSPINLKEVCFLTSTSFFLQPRSDSSAFEVQIMTPRHAPLSLLPLSSSLESQLGFAAPLTILLHDNTERGCAIESNALGKILLVPEKQEAVLQAYRTTVCGGRAEQRAELFKEMSEELRDQIDTQKVFDQLRLEQSNMSGLLDQSHLGALLKNLADVERLLRDVDLLSGLARLLPKGACAGHLPPPIANTTSWSSNTTTWGLNTTDSPVEEGGRAAGNEADAENPRSQFSAFVQLWAGLQPILCGNNRIIEPEALKQGNMSSLGFTSKEQRNLGLLVHLMTTNPKILYSPIGSEVDKVIQKANETFAFVGNVTHYARVWLNISAELRAFLEEGKLHNHLMWLQQFIADLKRHHDLLNVSDSELMNSLLEENFTLPNTTTLLEQLHTIDNAACGWTNFMSKVSVDIFRGFPDEESIVNYTLNQAYQDNVSVFASVIFQTNKDGSLPPHVMYKIRQNSSFTEKTNEIRRAYWRPGPNTGGKFYFLYGFVWIQDMIERAIINTFVGHDVVEPGNYVQMFPYPCYTRDDFLFVIEHMMPLCMVISWVYSVAMMIQHIVAEKEQRLKEVMKMMGLNNAVHWVAWFITGFVQLSISVTALTAILKYGKVLLHSDPFIIWLFLTIYAIATIMFCFLVSVLYSKAKLASACGGIIYFLSYVPYMYVAIREEVAHDKITAFEKCIASLMSTTAFGLGSKYFALYEVAGVGIQWRTINQSPVEGDDFNLLLSMVMLTIDAIVYGVLTWYIEAVHPGMYGLPRPWYFPLQKSYWLGSGRIETWERPWGGGTRLSVMEEDQACAMEHRRSEETRGIEEEPSHLPLVVCIDKLTKVYKTGSKLALNKLSLNLHENQVVSFLGHNGAGKTTTMSILTGLFPPTSGSATIYGHDIRTDMERIRQNLGMCPQHNVLFDKLSVEEHLWFYSRLKGMAEEDIRKEMDKMIEDLELSNKRHSLVQTLSGGMKRKLSVAIAFVGGSRAVILDEPTAGVDPYARRAIWDLILKYKQGRTILLSTHHMDEADLLGDRIAIISHGKLKCCGSPLFLKSTYGDGYKLTLVKKQNQSSLSPASSISPCSESRVTQFIRQYVASCLLVSDSNTELSYVLPSEAVRKGCFERLFQALEQSLDSLALTSFGVMDTTLEEVFLKVSEEDLSLENTAAVIRPEMELNNLMMCSRLSPSQASLQSGSSLGSIRGDEGGLYSDFYGDYCPLFDNGQDPDSASLRESSPERTIQEGQGSFKLEGWWLKLRQFHGLIVKRFHCAKRNTKGIFSQILLPAFFVCVAMTVALSIILKHPGCRLSFSIKLCDKDSSTHLLLHLSPCCAPTEMATSPPTLPLSIREPVRCICSMQGTGFSCPSGVGGRPPLMKVVTGDILVDITGRNVSEYILYTSDRLRLHRYGGFTVGNIQKCVPASFGRKTSPMVRKIAVRRSSQVLYNNKGYHSMPTYLNVLNNAILRANLPSSKGNPAAYGITVTNHPMNRTSASLSLDYLLQGTDVVIAIFIIVAMSFVPASFVVFLVAEKSTKAKHLQFVSGCDPVTYWLANYIWDMLNYLVPATCCVLILFVFDLPAYTSPTNFPAVLSLFLLYGWSITPIMYPASFWFEVPSTAYVFLIVINLFIGITATVATFLLQLFERDKDLKLVNSYLKSCFLIFPAFYGGQGLFPDPGRVAYNAIIMSPLDAKNASFVMGFIGFVSSGRDTILRACVSSQVYKSRKMGRILAVDRLCLGVRPGECFGLLGVNGAGKTTTFKMLTGDESTTVGEAFIQGHRCYIQTLIVLPYCMEECEALCTRLGIMVNGRFKCLGSIQHLKNRFGDGYMITVRTKTTASIKEVIRFFNRNFPEAILKVTQLSPKQMAVVYKYIYVVFVNFAKKQSDNLEQQESSPSSAGQSPLQRLLSILRPRPTNTELNALVSEEPEELESDDDDEGLISFEEERVQLSFNTDTLC</sequence>
<dbReference type="GO" id="GO:0016887">
    <property type="term" value="F:ATP hydrolysis activity"/>
    <property type="evidence" value="ECO:0007669"/>
    <property type="project" value="InterPro"/>
</dbReference>
<evidence type="ECO:0000313" key="17">
    <source>
        <dbReference type="Proteomes" id="UP000472262"/>
    </source>
</evidence>
<organism evidence="16 17">
    <name type="scientific">Sinocyclocheilus grahami</name>
    <name type="common">Dianchi golden-line fish</name>
    <name type="synonym">Barbus grahami</name>
    <dbReference type="NCBI Taxonomy" id="75366"/>
    <lineage>
        <taxon>Eukaryota</taxon>
        <taxon>Metazoa</taxon>
        <taxon>Chordata</taxon>
        <taxon>Craniata</taxon>
        <taxon>Vertebrata</taxon>
        <taxon>Euteleostomi</taxon>
        <taxon>Actinopterygii</taxon>
        <taxon>Neopterygii</taxon>
        <taxon>Teleostei</taxon>
        <taxon>Ostariophysi</taxon>
        <taxon>Cypriniformes</taxon>
        <taxon>Cyprinidae</taxon>
        <taxon>Cyprininae</taxon>
        <taxon>Sinocyclocheilus</taxon>
    </lineage>
</organism>
<dbReference type="InterPro" id="IPR003593">
    <property type="entry name" value="AAA+_ATPase"/>
</dbReference>
<evidence type="ECO:0000256" key="5">
    <source>
        <dbReference type="ARBA" id="ARBA00022692"/>
    </source>
</evidence>
<comment type="similarity">
    <text evidence="3">Belongs to the ABC transporter superfamily. ABCA family.</text>
</comment>
<evidence type="ECO:0000259" key="15">
    <source>
        <dbReference type="PROSITE" id="PS50893"/>
    </source>
</evidence>
<feature type="region of interest" description="Disordered" evidence="13">
    <location>
        <begin position="341"/>
        <end position="361"/>
    </location>
</feature>
<dbReference type="InterPro" id="IPR017871">
    <property type="entry name" value="ABC_transporter-like_CS"/>
</dbReference>
<dbReference type="InterPro" id="IPR027417">
    <property type="entry name" value="P-loop_NTPase"/>
</dbReference>
<feature type="domain" description="ABC transporter" evidence="15">
    <location>
        <begin position="953"/>
        <end position="1184"/>
    </location>
</feature>
<dbReference type="Ensembl" id="ENSSGRT00000088402.1">
    <property type="protein sequence ID" value="ENSSGRP00000083005.1"/>
    <property type="gene ID" value="ENSSGRG00000041837.1"/>
</dbReference>
<dbReference type="InterPro" id="IPR026082">
    <property type="entry name" value="ABCA"/>
</dbReference>
<evidence type="ECO:0000256" key="6">
    <source>
        <dbReference type="ARBA" id="ARBA00022737"/>
    </source>
</evidence>
<dbReference type="InterPro" id="IPR013525">
    <property type="entry name" value="ABC2_TM"/>
</dbReference>
<keyword evidence="7" id="KW-0547">Nucleotide-binding</keyword>
<keyword evidence="17" id="KW-1185">Reference proteome</keyword>
<evidence type="ECO:0000256" key="14">
    <source>
        <dbReference type="SAM" id="Phobius"/>
    </source>
</evidence>
<feature type="transmembrane region" description="Helical" evidence="14">
    <location>
        <begin position="1708"/>
        <end position="1727"/>
    </location>
</feature>
<evidence type="ECO:0000256" key="8">
    <source>
        <dbReference type="ARBA" id="ARBA00022753"/>
    </source>
</evidence>
<dbReference type="GO" id="GO:0051246">
    <property type="term" value="P:regulation of protein metabolic process"/>
    <property type="evidence" value="ECO:0007669"/>
    <property type="project" value="UniProtKB-ARBA"/>
</dbReference>
<reference evidence="16" key="2">
    <citation type="submission" date="2025-09" db="UniProtKB">
        <authorList>
            <consortium name="Ensembl"/>
        </authorList>
    </citation>
    <scope>IDENTIFICATION</scope>
</reference>
<feature type="transmembrane region" description="Helical" evidence="14">
    <location>
        <begin position="748"/>
        <end position="770"/>
    </location>
</feature>
<feature type="transmembrane region" description="Helical" evidence="14">
    <location>
        <begin position="777"/>
        <end position="798"/>
    </location>
</feature>
<evidence type="ECO:0000313" key="16">
    <source>
        <dbReference type="Ensembl" id="ENSSGRP00000083005.1"/>
    </source>
</evidence>
<dbReference type="PANTHER" id="PTHR19229:SF36">
    <property type="entry name" value="ATP-BINDING CASSETTE SUB-FAMILY A MEMBER 2"/>
    <property type="match status" value="1"/>
</dbReference>
<feature type="transmembrane region" description="Helical" evidence="14">
    <location>
        <begin position="1770"/>
        <end position="1788"/>
    </location>
</feature>
<evidence type="ECO:0000256" key="9">
    <source>
        <dbReference type="ARBA" id="ARBA00022840"/>
    </source>
</evidence>
<feature type="transmembrane region" description="Helical" evidence="14">
    <location>
        <begin position="671"/>
        <end position="693"/>
    </location>
</feature>
<dbReference type="FunFam" id="3.40.50.300:FF:000511">
    <property type="entry name" value="ATP-binding cassette, sub-family A (ABC1), member 2"/>
    <property type="match status" value="1"/>
</dbReference>
<dbReference type="GO" id="GO:0005524">
    <property type="term" value="F:ATP binding"/>
    <property type="evidence" value="ECO:0007669"/>
    <property type="project" value="UniProtKB-KW"/>
</dbReference>
<evidence type="ECO:0000256" key="4">
    <source>
        <dbReference type="ARBA" id="ARBA00022448"/>
    </source>
</evidence>
<dbReference type="Pfam" id="PF12698">
    <property type="entry name" value="ABC2_membrane_3"/>
    <property type="match status" value="2"/>
</dbReference>
<dbReference type="InterPro" id="IPR003439">
    <property type="entry name" value="ABC_transporter-like_ATP-bd"/>
</dbReference>
<keyword evidence="10 14" id="KW-1133">Transmembrane helix</keyword>
<dbReference type="GO" id="GO:0140359">
    <property type="term" value="F:ABC-type transporter activity"/>
    <property type="evidence" value="ECO:0007669"/>
    <property type="project" value="InterPro"/>
</dbReference>
<evidence type="ECO:0000256" key="2">
    <source>
        <dbReference type="ARBA" id="ARBA00004608"/>
    </source>
</evidence>
<feature type="transmembrane region" description="Helical" evidence="14">
    <location>
        <begin position="1622"/>
        <end position="1644"/>
    </location>
</feature>